<evidence type="ECO:0000313" key="8">
    <source>
        <dbReference type="Proteomes" id="UP000518887"/>
    </source>
</evidence>
<keyword evidence="1" id="KW-0004">4Fe-4S</keyword>
<protein>
    <submittedName>
        <fullName evidence="7">Ferredoxin</fullName>
    </submittedName>
</protein>
<keyword evidence="5" id="KW-1133">Transmembrane helix</keyword>
<sequence length="178" mass="20538">MILSLFFLFLMLLIITAVIFYIFCFFIPALRVKYEGITDSLASELQFSDEDIYDFVKPDFTKKAVVEKITHTEDQRRMIYKGEKNCRLFHDAYSSEYKNPKICIGFGDCVKVCPQEAISIQDGCAKISDMCNGCGKCIDFCPENIISLVEYEKKSEESLTKGFKFWAACYRLILRVRG</sequence>
<evidence type="ECO:0000313" key="7">
    <source>
        <dbReference type="EMBL" id="MBB5225600.1"/>
    </source>
</evidence>
<organism evidence="7 8">
    <name type="scientific">Treponema ruminis</name>
    <dbReference type="NCBI Taxonomy" id="744515"/>
    <lineage>
        <taxon>Bacteria</taxon>
        <taxon>Pseudomonadati</taxon>
        <taxon>Spirochaetota</taxon>
        <taxon>Spirochaetia</taxon>
        <taxon>Spirochaetales</taxon>
        <taxon>Treponemataceae</taxon>
        <taxon>Treponema</taxon>
    </lineage>
</organism>
<proteinExistence type="predicted"/>
<dbReference type="EMBL" id="JACHFQ010000003">
    <property type="protein sequence ID" value="MBB5225600.1"/>
    <property type="molecule type" value="Genomic_DNA"/>
</dbReference>
<comment type="caution">
    <text evidence="7">The sequence shown here is derived from an EMBL/GenBank/DDBJ whole genome shotgun (WGS) entry which is preliminary data.</text>
</comment>
<evidence type="ECO:0000256" key="4">
    <source>
        <dbReference type="ARBA" id="ARBA00023014"/>
    </source>
</evidence>
<dbReference type="RefSeq" id="WP_184658045.1">
    <property type="nucleotide sequence ID" value="NZ_CP031518.1"/>
</dbReference>
<dbReference type="Proteomes" id="UP000518887">
    <property type="component" value="Unassembled WGS sequence"/>
</dbReference>
<dbReference type="GO" id="GO:0051539">
    <property type="term" value="F:4 iron, 4 sulfur cluster binding"/>
    <property type="evidence" value="ECO:0007669"/>
    <property type="project" value="UniProtKB-KW"/>
</dbReference>
<dbReference type="InterPro" id="IPR057431">
    <property type="entry name" value="LdpA_Fe-S-bd"/>
</dbReference>
<dbReference type="SUPFAM" id="SSF54862">
    <property type="entry name" value="4Fe-4S ferredoxins"/>
    <property type="match status" value="1"/>
</dbReference>
<dbReference type="Pfam" id="PF25160">
    <property type="entry name" value="LdpA_Fe-S-bd"/>
    <property type="match status" value="1"/>
</dbReference>
<accession>A0A7W8G851</accession>
<dbReference type="PANTHER" id="PTHR24960">
    <property type="entry name" value="PHOTOSYSTEM I IRON-SULFUR CENTER-RELATED"/>
    <property type="match status" value="1"/>
</dbReference>
<keyword evidence="3" id="KW-0408">Iron</keyword>
<dbReference type="PANTHER" id="PTHR24960:SF79">
    <property type="entry name" value="PHOTOSYSTEM I IRON-SULFUR CENTER"/>
    <property type="match status" value="1"/>
</dbReference>
<evidence type="ECO:0000256" key="2">
    <source>
        <dbReference type="ARBA" id="ARBA00022723"/>
    </source>
</evidence>
<dbReference type="PROSITE" id="PS51379">
    <property type="entry name" value="4FE4S_FER_2"/>
    <property type="match status" value="2"/>
</dbReference>
<evidence type="ECO:0000256" key="3">
    <source>
        <dbReference type="ARBA" id="ARBA00023004"/>
    </source>
</evidence>
<keyword evidence="4" id="KW-0411">Iron-sulfur</keyword>
<gene>
    <name evidence="7" type="ORF">HNP76_000957</name>
</gene>
<feature type="domain" description="4Fe-4S ferredoxin-type" evidence="6">
    <location>
        <begin position="128"/>
        <end position="151"/>
    </location>
</feature>
<evidence type="ECO:0000259" key="6">
    <source>
        <dbReference type="PROSITE" id="PS51379"/>
    </source>
</evidence>
<evidence type="ECO:0000256" key="5">
    <source>
        <dbReference type="SAM" id="Phobius"/>
    </source>
</evidence>
<dbReference type="AlphaFoldDB" id="A0A7W8G851"/>
<name>A0A7W8G851_9SPIR</name>
<keyword evidence="5" id="KW-0812">Transmembrane</keyword>
<dbReference type="GO" id="GO:0046872">
    <property type="term" value="F:metal ion binding"/>
    <property type="evidence" value="ECO:0007669"/>
    <property type="project" value="UniProtKB-KW"/>
</dbReference>
<keyword evidence="2" id="KW-0479">Metal-binding</keyword>
<evidence type="ECO:0000256" key="1">
    <source>
        <dbReference type="ARBA" id="ARBA00022485"/>
    </source>
</evidence>
<dbReference type="InterPro" id="IPR050157">
    <property type="entry name" value="PSI_iron-sulfur_center"/>
</dbReference>
<keyword evidence="5" id="KW-0472">Membrane</keyword>
<feature type="transmembrane region" description="Helical" evidence="5">
    <location>
        <begin position="6"/>
        <end position="27"/>
    </location>
</feature>
<dbReference type="InterPro" id="IPR017896">
    <property type="entry name" value="4Fe4S_Fe-S-bd"/>
</dbReference>
<reference evidence="7 8" key="1">
    <citation type="submission" date="2020-08" db="EMBL/GenBank/DDBJ databases">
        <title>Genomic Encyclopedia of Type Strains, Phase IV (KMG-IV): sequencing the most valuable type-strain genomes for metagenomic binning, comparative biology and taxonomic classification.</title>
        <authorList>
            <person name="Goeker M."/>
        </authorList>
    </citation>
    <scope>NUCLEOTIDE SEQUENCE [LARGE SCALE GENOMIC DNA]</scope>
    <source>
        <strain evidence="7 8">DSM 103462</strain>
    </source>
</reference>
<keyword evidence="8" id="KW-1185">Reference proteome</keyword>
<dbReference type="InterPro" id="IPR017900">
    <property type="entry name" value="4Fe4S_Fe_S_CS"/>
</dbReference>
<dbReference type="PROSITE" id="PS00198">
    <property type="entry name" value="4FE4S_FER_1"/>
    <property type="match status" value="1"/>
</dbReference>
<dbReference type="Gene3D" id="3.30.70.20">
    <property type="match status" value="1"/>
</dbReference>
<feature type="domain" description="4Fe-4S ferredoxin-type" evidence="6">
    <location>
        <begin position="94"/>
        <end position="123"/>
    </location>
</feature>